<reference evidence="1 2" key="1">
    <citation type="journal article" date="2017" name="Nature">
        <title>The Apostasia genome and the evolution of orchids.</title>
        <authorList>
            <person name="Zhang G.Q."/>
            <person name="Liu K.W."/>
            <person name="Li Z."/>
            <person name="Lohaus R."/>
            <person name="Hsiao Y.Y."/>
            <person name="Niu S.C."/>
            <person name="Wang J.Y."/>
            <person name="Lin Y.C."/>
            <person name="Xu Q."/>
            <person name="Chen L.J."/>
            <person name="Yoshida K."/>
            <person name="Fujiwara S."/>
            <person name="Wang Z.W."/>
            <person name="Zhang Y.Q."/>
            <person name="Mitsuda N."/>
            <person name="Wang M."/>
            <person name="Liu G.H."/>
            <person name="Pecoraro L."/>
            <person name="Huang H.X."/>
            <person name="Xiao X.J."/>
            <person name="Lin M."/>
            <person name="Wu X.Y."/>
            <person name="Wu W.L."/>
            <person name="Chen Y.Y."/>
            <person name="Chang S.B."/>
            <person name="Sakamoto S."/>
            <person name="Ohme-Takagi M."/>
            <person name="Yagi M."/>
            <person name="Zeng S.J."/>
            <person name="Shen C.Y."/>
            <person name="Yeh C.M."/>
            <person name="Luo Y.B."/>
            <person name="Tsai W.C."/>
            <person name="Van de Peer Y."/>
            <person name="Liu Z.J."/>
        </authorList>
    </citation>
    <scope>NUCLEOTIDE SEQUENCE [LARGE SCALE GENOMIC DNA]</scope>
    <source>
        <strain evidence="2">cv. Shenzhen</strain>
        <tissue evidence="1">Stem</tissue>
    </source>
</reference>
<proteinExistence type="predicted"/>
<gene>
    <name evidence="1" type="ORF">AXF42_Ash020463</name>
</gene>
<evidence type="ECO:0000313" key="1">
    <source>
        <dbReference type="EMBL" id="PKA48371.1"/>
    </source>
</evidence>
<accession>A0A2H9ZYI7</accession>
<dbReference type="AlphaFoldDB" id="A0A2H9ZYI7"/>
<dbReference type="Proteomes" id="UP000236161">
    <property type="component" value="Unassembled WGS sequence"/>
</dbReference>
<name>A0A2H9ZYI7_9ASPA</name>
<sequence>MTGDGQQTRSAALACTATAVSLLVWSSGKKVVSQMPRKFSKEFLRLVGIQPCKERWRL</sequence>
<protein>
    <submittedName>
        <fullName evidence="1">Uncharacterized protein</fullName>
    </submittedName>
</protein>
<evidence type="ECO:0000313" key="2">
    <source>
        <dbReference type="Proteomes" id="UP000236161"/>
    </source>
</evidence>
<dbReference type="EMBL" id="KZ452538">
    <property type="protein sequence ID" value="PKA48371.1"/>
    <property type="molecule type" value="Genomic_DNA"/>
</dbReference>
<organism evidence="1 2">
    <name type="scientific">Apostasia shenzhenica</name>
    <dbReference type="NCBI Taxonomy" id="1088818"/>
    <lineage>
        <taxon>Eukaryota</taxon>
        <taxon>Viridiplantae</taxon>
        <taxon>Streptophyta</taxon>
        <taxon>Embryophyta</taxon>
        <taxon>Tracheophyta</taxon>
        <taxon>Spermatophyta</taxon>
        <taxon>Magnoliopsida</taxon>
        <taxon>Liliopsida</taxon>
        <taxon>Asparagales</taxon>
        <taxon>Orchidaceae</taxon>
        <taxon>Apostasioideae</taxon>
        <taxon>Apostasia</taxon>
    </lineage>
</organism>
<keyword evidence="2" id="KW-1185">Reference proteome</keyword>